<evidence type="ECO:0000313" key="2">
    <source>
        <dbReference type="EnsemblMetazoa" id="GAUT011107-PA"/>
    </source>
</evidence>
<dbReference type="STRING" id="7395.A0A1A9UPC2"/>
<dbReference type="Proteomes" id="UP000078200">
    <property type="component" value="Unassembled WGS sequence"/>
</dbReference>
<proteinExistence type="predicted"/>
<organism evidence="2 3">
    <name type="scientific">Glossina austeni</name>
    <name type="common">Savannah tsetse fly</name>
    <dbReference type="NCBI Taxonomy" id="7395"/>
    <lineage>
        <taxon>Eukaryota</taxon>
        <taxon>Metazoa</taxon>
        <taxon>Ecdysozoa</taxon>
        <taxon>Arthropoda</taxon>
        <taxon>Hexapoda</taxon>
        <taxon>Insecta</taxon>
        <taxon>Pterygota</taxon>
        <taxon>Neoptera</taxon>
        <taxon>Endopterygota</taxon>
        <taxon>Diptera</taxon>
        <taxon>Brachycera</taxon>
        <taxon>Muscomorpha</taxon>
        <taxon>Hippoboscoidea</taxon>
        <taxon>Glossinidae</taxon>
        <taxon>Glossina</taxon>
    </lineage>
</organism>
<dbReference type="AlphaFoldDB" id="A0A1A9UPC2"/>
<dbReference type="EnsemblMetazoa" id="GAUT011107-RA">
    <property type="protein sequence ID" value="GAUT011107-PA"/>
    <property type="gene ID" value="GAUT011107"/>
</dbReference>
<evidence type="ECO:0000256" key="1">
    <source>
        <dbReference type="SAM" id="MobiDB-lite"/>
    </source>
</evidence>
<dbReference type="VEuPathDB" id="VectorBase:GAUT011107"/>
<protein>
    <submittedName>
        <fullName evidence="2">Uncharacterized protein</fullName>
    </submittedName>
</protein>
<sequence>MQAVAAITRPKTSVIINSKVNYNYLKARTRRKGNPGSRKINANKSATPSPTSPLTQSSASSLQTSTFKLVSSSTPASLASIYSIVTPSNVVVFSVAVASSSIASITTSMSPTSQTPPSSRTSLFDSCHRKIRLIGGGPVAFLGGLVADLRLSGYYKLDMFIVLEGVEKGNIVNINARLRMSRNKYPVFGKRPVVHYLASICTLKQFNMSLSVDYFCLPDVSRTWRID</sequence>
<accession>A0A1A9UPC2</accession>
<name>A0A1A9UPC2_GLOAU</name>
<feature type="region of interest" description="Disordered" evidence="1">
    <location>
        <begin position="27"/>
        <end position="58"/>
    </location>
</feature>
<reference evidence="2" key="1">
    <citation type="submission" date="2020-05" db="UniProtKB">
        <authorList>
            <consortium name="EnsemblMetazoa"/>
        </authorList>
    </citation>
    <scope>IDENTIFICATION</scope>
    <source>
        <strain evidence="2">TTRI</strain>
    </source>
</reference>
<evidence type="ECO:0000313" key="3">
    <source>
        <dbReference type="Proteomes" id="UP000078200"/>
    </source>
</evidence>
<feature type="compositionally biased region" description="Low complexity" evidence="1">
    <location>
        <begin position="45"/>
        <end position="58"/>
    </location>
</feature>
<keyword evidence="3" id="KW-1185">Reference proteome</keyword>